<dbReference type="Gene3D" id="2.40.50.100">
    <property type="match status" value="1"/>
</dbReference>
<gene>
    <name evidence="5" type="ORF">N7450_011553</name>
</gene>
<evidence type="ECO:0000259" key="4">
    <source>
        <dbReference type="PROSITE" id="PS50968"/>
    </source>
</evidence>
<dbReference type="EMBL" id="JAQJAC010000010">
    <property type="protein sequence ID" value="KAJ5569067.1"/>
    <property type="molecule type" value="Genomic_DNA"/>
</dbReference>
<keyword evidence="2" id="KW-0450">Lipoyl</keyword>
<reference evidence="5 6" key="1">
    <citation type="journal article" date="2023" name="IMA Fungus">
        <title>Comparative genomic study of the Penicillium genus elucidates a diverse pangenome and 15 lateral gene transfer events.</title>
        <authorList>
            <person name="Petersen C."/>
            <person name="Sorensen T."/>
            <person name="Nielsen M.R."/>
            <person name="Sondergaard T.E."/>
            <person name="Sorensen J.L."/>
            <person name="Fitzpatrick D.A."/>
            <person name="Frisvad J.C."/>
            <person name="Nielsen K.L."/>
        </authorList>
    </citation>
    <scope>NUCLEOTIDE SEQUENCE [LARGE SCALE GENOMIC DNA]</scope>
    <source>
        <strain evidence="5 6">IBT 29057</strain>
    </source>
</reference>
<dbReference type="AlphaFoldDB" id="A0AAD6DA61"/>
<dbReference type="PANTHER" id="PTHR43416:SF5">
    <property type="entry name" value="DIHYDROLIPOYLLYSINE-RESIDUE SUCCINYLTRANSFERASE COMPONENT OF 2-OXOGLUTARATE DEHYDROGENASE COMPLEX, MITOCHONDRIAL"/>
    <property type="match status" value="1"/>
</dbReference>
<evidence type="ECO:0000313" key="5">
    <source>
        <dbReference type="EMBL" id="KAJ5569067.1"/>
    </source>
</evidence>
<dbReference type="InterPro" id="IPR003016">
    <property type="entry name" value="2-oxoA_DH_lipoyl-BS"/>
</dbReference>
<dbReference type="SUPFAM" id="SSF51230">
    <property type="entry name" value="Single hybrid motif"/>
    <property type="match status" value="1"/>
</dbReference>
<name>A0AAD6DA61_9EURO</name>
<organism evidence="5 6">
    <name type="scientific">Penicillium hetheringtonii</name>
    <dbReference type="NCBI Taxonomy" id="911720"/>
    <lineage>
        <taxon>Eukaryota</taxon>
        <taxon>Fungi</taxon>
        <taxon>Dikarya</taxon>
        <taxon>Ascomycota</taxon>
        <taxon>Pezizomycotina</taxon>
        <taxon>Eurotiomycetes</taxon>
        <taxon>Eurotiomycetidae</taxon>
        <taxon>Eurotiales</taxon>
        <taxon>Aspergillaceae</taxon>
        <taxon>Penicillium</taxon>
    </lineage>
</organism>
<comment type="similarity">
    <text evidence="1">Belongs to the 2-oxoacid dehydrogenase family.</text>
</comment>
<keyword evidence="6" id="KW-1185">Reference proteome</keyword>
<feature type="domain" description="Lipoyl-binding" evidence="4">
    <location>
        <begin position="63"/>
        <end position="139"/>
    </location>
</feature>
<proteinExistence type="inferred from homology"/>
<dbReference type="Pfam" id="PF00364">
    <property type="entry name" value="Biotin_lipoyl"/>
    <property type="match status" value="1"/>
</dbReference>
<keyword evidence="3" id="KW-0809">Transit peptide</keyword>
<accession>A0AAD6DA61</accession>
<dbReference type="GO" id="GO:0005739">
    <property type="term" value="C:mitochondrion"/>
    <property type="evidence" value="ECO:0007669"/>
    <property type="project" value="TreeGrafter"/>
</dbReference>
<dbReference type="InterPro" id="IPR050537">
    <property type="entry name" value="2-oxoacid_dehydrogenase"/>
</dbReference>
<sequence length="147" mass="16220">MAEKLSRRSLNLCRLALQFNRPQRYVASSPASLYNQQPHRSITFPSHNFVRPFSISFQQYDAKATVNIETLGGESVNGATVQSFQRKVGDYVKQHEVLAVIETDKTAIEVPAPEKGIIQNVFVEKGDTVTAGQTIAEITVKSEPGNA</sequence>
<evidence type="ECO:0000256" key="3">
    <source>
        <dbReference type="ARBA" id="ARBA00022946"/>
    </source>
</evidence>
<dbReference type="CDD" id="cd06849">
    <property type="entry name" value="lipoyl_domain"/>
    <property type="match status" value="1"/>
</dbReference>
<evidence type="ECO:0000256" key="2">
    <source>
        <dbReference type="ARBA" id="ARBA00022823"/>
    </source>
</evidence>
<dbReference type="GO" id="GO:0004149">
    <property type="term" value="F:dihydrolipoyllysine-residue succinyltransferase activity"/>
    <property type="evidence" value="ECO:0007669"/>
    <property type="project" value="TreeGrafter"/>
</dbReference>
<dbReference type="InterPro" id="IPR000089">
    <property type="entry name" value="Biotin_lipoyl"/>
</dbReference>
<dbReference type="PANTHER" id="PTHR43416">
    <property type="entry name" value="DIHYDROLIPOYLLYSINE-RESIDUE SUCCINYLTRANSFERASE COMPONENT OF 2-OXOGLUTARATE DEHYDROGENASE COMPLEX, MITOCHONDRIAL-RELATED"/>
    <property type="match status" value="1"/>
</dbReference>
<dbReference type="Proteomes" id="UP001216150">
    <property type="component" value="Unassembled WGS sequence"/>
</dbReference>
<evidence type="ECO:0000313" key="6">
    <source>
        <dbReference type="Proteomes" id="UP001216150"/>
    </source>
</evidence>
<dbReference type="InterPro" id="IPR011053">
    <property type="entry name" value="Single_hybrid_motif"/>
</dbReference>
<evidence type="ECO:0000256" key="1">
    <source>
        <dbReference type="ARBA" id="ARBA00007317"/>
    </source>
</evidence>
<comment type="caution">
    <text evidence="5">The sequence shown here is derived from an EMBL/GenBank/DDBJ whole genome shotgun (WGS) entry which is preliminary data.</text>
</comment>
<dbReference type="PROSITE" id="PS50968">
    <property type="entry name" value="BIOTINYL_LIPOYL"/>
    <property type="match status" value="1"/>
</dbReference>
<dbReference type="PROSITE" id="PS00189">
    <property type="entry name" value="LIPOYL"/>
    <property type="match status" value="1"/>
</dbReference>
<dbReference type="GO" id="GO:0006099">
    <property type="term" value="P:tricarboxylic acid cycle"/>
    <property type="evidence" value="ECO:0007669"/>
    <property type="project" value="TreeGrafter"/>
</dbReference>
<protein>
    <recommendedName>
        <fullName evidence="4">Lipoyl-binding domain-containing protein</fullName>
    </recommendedName>
</protein>